<reference evidence="4" key="1">
    <citation type="submission" date="2024-04" db="EMBL/GenBank/DDBJ databases">
        <title>Salinicola lusitanus LLJ914,a marine bacterium isolated from the Okinawa Trough.</title>
        <authorList>
            <person name="Li J."/>
        </authorList>
    </citation>
    <scope>NUCLEOTIDE SEQUENCE [LARGE SCALE GENOMIC DNA]</scope>
</reference>
<dbReference type="Proteomes" id="UP001460270">
    <property type="component" value="Unassembled WGS sequence"/>
</dbReference>
<evidence type="ECO:0000313" key="3">
    <source>
        <dbReference type="EMBL" id="KAK7933122.1"/>
    </source>
</evidence>
<sequence length="204" mass="22548">MNETLGVVVLRHELEQIAWCHLKSADSRTLLSEFLISSNSSSNPAICLFGPMLMTLGVGTRAPSAHSSGDVHSGPLCAEIEACQPLAGRSARTCTPAVRLSTRDTPDRYVHNRSLTNTTNGSIVQNTATGIPKCCVSTRTEIPVKLMRRVYKYEDQHSNGACDINALILHVKRLHKPICAHPKLKGVLFRLQSRRKRSHHKDVY</sequence>
<dbReference type="EMBL" id="JBBPFD010000003">
    <property type="protein sequence ID" value="KAK7933122.1"/>
    <property type="molecule type" value="Genomic_DNA"/>
</dbReference>
<evidence type="ECO:0000313" key="4">
    <source>
        <dbReference type="Proteomes" id="UP001460270"/>
    </source>
</evidence>
<dbReference type="GO" id="GO:0005615">
    <property type="term" value="C:extracellular space"/>
    <property type="evidence" value="ECO:0007669"/>
    <property type="project" value="UniProtKB-KW"/>
</dbReference>
<organism evidence="3 4">
    <name type="scientific">Mugilogobius chulae</name>
    <name type="common">yellowstripe goby</name>
    <dbReference type="NCBI Taxonomy" id="88201"/>
    <lineage>
        <taxon>Eukaryota</taxon>
        <taxon>Metazoa</taxon>
        <taxon>Chordata</taxon>
        <taxon>Craniata</taxon>
        <taxon>Vertebrata</taxon>
        <taxon>Euteleostomi</taxon>
        <taxon>Actinopterygii</taxon>
        <taxon>Neopterygii</taxon>
        <taxon>Teleostei</taxon>
        <taxon>Neoteleostei</taxon>
        <taxon>Acanthomorphata</taxon>
        <taxon>Gobiaria</taxon>
        <taxon>Gobiiformes</taxon>
        <taxon>Gobioidei</taxon>
        <taxon>Gobiidae</taxon>
        <taxon>Gobionellinae</taxon>
        <taxon>Mugilogobius</taxon>
    </lineage>
</organism>
<dbReference type="Pfam" id="PF00048">
    <property type="entry name" value="IL8"/>
    <property type="match status" value="1"/>
</dbReference>
<accession>A0AAW0PMM9</accession>
<feature type="domain" description="Chemokine interleukin-8-like" evidence="2">
    <location>
        <begin position="133"/>
        <end position="187"/>
    </location>
</feature>
<evidence type="ECO:0000259" key="2">
    <source>
        <dbReference type="Pfam" id="PF00048"/>
    </source>
</evidence>
<keyword evidence="4" id="KW-1185">Reference proteome</keyword>
<dbReference type="InterPro" id="IPR001811">
    <property type="entry name" value="Chemokine_IL8-like_dom"/>
</dbReference>
<keyword evidence="1" id="KW-0202">Cytokine</keyword>
<evidence type="ECO:0000256" key="1">
    <source>
        <dbReference type="ARBA" id="ARBA00022514"/>
    </source>
</evidence>
<proteinExistence type="predicted"/>
<name>A0AAW0PMM9_9GOBI</name>
<dbReference type="SUPFAM" id="SSF54117">
    <property type="entry name" value="Interleukin 8-like chemokines"/>
    <property type="match status" value="1"/>
</dbReference>
<dbReference type="InterPro" id="IPR036048">
    <property type="entry name" value="Interleukin_8-like_sf"/>
</dbReference>
<protein>
    <recommendedName>
        <fullName evidence="2">Chemokine interleukin-8-like domain-containing protein</fullName>
    </recommendedName>
</protein>
<dbReference type="Gene3D" id="2.40.50.40">
    <property type="match status" value="1"/>
</dbReference>
<dbReference type="AlphaFoldDB" id="A0AAW0PMM9"/>
<dbReference type="GO" id="GO:0008009">
    <property type="term" value="F:chemokine activity"/>
    <property type="evidence" value="ECO:0007669"/>
    <property type="project" value="InterPro"/>
</dbReference>
<gene>
    <name evidence="3" type="ORF">WMY93_004018</name>
</gene>
<dbReference type="GO" id="GO:0006955">
    <property type="term" value="P:immune response"/>
    <property type="evidence" value="ECO:0007669"/>
    <property type="project" value="InterPro"/>
</dbReference>
<comment type="caution">
    <text evidence="3">The sequence shown here is derived from an EMBL/GenBank/DDBJ whole genome shotgun (WGS) entry which is preliminary data.</text>
</comment>